<keyword evidence="3" id="KW-0597">Phosphoprotein</keyword>
<dbReference type="Pfam" id="PF07568">
    <property type="entry name" value="HisKA_2"/>
    <property type="match status" value="1"/>
</dbReference>
<dbReference type="SUPFAM" id="SSF55874">
    <property type="entry name" value="ATPase domain of HSP90 chaperone/DNA topoisomerase II/histidine kinase"/>
    <property type="match status" value="1"/>
</dbReference>
<evidence type="ECO:0000256" key="3">
    <source>
        <dbReference type="ARBA" id="ARBA00022553"/>
    </source>
</evidence>
<dbReference type="InterPro" id="IPR003594">
    <property type="entry name" value="HATPase_dom"/>
</dbReference>
<dbReference type="RefSeq" id="WP_311493986.1">
    <property type="nucleotide sequence ID" value="NZ_JAVRHO010000004.1"/>
</dbReference>
<organism evidence="11 12">
    <name type="scientific">Autumnicola lenta</name>
    <dbReference type="NCBI Taxonomy" id="3075593"/>
    <lineage>
        <taxon>Bacteria</taxon>
        <taxon>Pseudomonadati</taxon>
        <taxon>Bacteroidota</taxon>
        <taxon>Flavobacteriia</taxon>
        <taxon>Flavobacteriales</taxon>
        <taxon>Flavobacteriaceae</taxon>
        <taxon>Autumnicola</taxon>
    </lineage>
</organism>
<evidence type="ECO:0000256" key="5">
    <source>
        <dbReference type="ARBA" id="ARBA00022741"/>
    </source>
</evidence>
<keyword evidence="5" id="KW-0547">Nucleotide-binding</keyword>
<accession>A0ABU3CHH2</accession>
<keyword evidence="12" id="KW-1185">Reference proteome</keyword>
<dbReference type="Proteomes" id="UP001245285">
    <property type="component" value="Unassembled WGS sequence"/>
</dbReference>
<dbReference type="Pfam" id="PF02518">
    <property type="entry name" value="HATPase_c"/>
    <property type="match status" value="1"/>
</dbReference>
<comment type="caution">
    <text evidence="11">The sequence shown here is derived from an EMBL/GenBank/DDBJ whole genome shotgun (WGS) entry which is preliminary data.</text>
</comment>
<dbReference type="GO" id="GO:0004673">
    <property type="term" value="F:protein histidine kinase activity"/>
    <property type="evidence" value="ECO:0007669"/>
    <property type="project" value="UniProtKB-EC"/>
</dbReference>
<evidence type="ECO:0000256" key="8">
    <source>
        <dbReference type="SAM" id="Coils"/>
    </source>
</evidence>
<dbReference type="InterPro" id="IPR036890">
    <property type="entry name" value="HATPase_C_sf"/>
</dbReference>
<feature type="transmembrane region" description="Helical" evidence="9">
    <location>
        <begin position="108"/>
        <end position="128"/>
    </location>
</feature>
<reference evidence="11 12" key="1">
    <citation type="submission" date="2023-09" db="EMBL/GenBank/DDBJ databases">
        <authorList>
            <person name="Rey-Velasco X."/>
        </authorList>
    </citation>
    <scope>NUCLEOTIDE SEQUENCE [LARGE SCALE GENOMIC DNA]</scope>
    <source>
        <strain evidence="11 12">F260</strain>
    </source>
</reference>
<dbReference type="EC" id="2.7.13.3" evidence="2"/>
<evidence type="ECO:0000256" key="6">
    <source>
        <dbReference type="ARBA" id="ARBA00022777"/>
    </source>
</evidence>
<proteinExistence type="predicted"/>
<keyword evidence="9" id="KW-1133">Transmembrane helix</keyword>
<evidence type="ECO:0000256" key="4">
    <source>
        <dbReference type="ARBA" id="ARBA00022679"/>
    </source>
</evidence>
<keyword evidence="8" id="KW-0175">Coiled coil</keyword>
<dbReference type="PANTHER" id="PTHR41523">
    <property type="entry name" value="TWO-COMPONENT SYSTEM SENSOR PROTEIN"/>
    <property type="match status" value="1"/>
</dbReference>
<feature type="domain" description="Histidine kinase" evidence="10">
    <location>
        <begin position="237"/>
        <end position="426"/>
    </location>
</feature>
<dbReference type="EMBL" id="JAVRHO010000004">
    <property type="protein sequence ID" value="MDT0645801.1"/>
    <property type="molecule type" value="Genomic_DNA"/>
</dbReference>
<feature type="transmembrane region" description="Helical" evidence="9">
    <location>
        <begin position="84"/>
        <end position="102"/>
    </location>
</feature>
<protein>
    <recommendedName>
        <fullName evidence="2">histidine kinase</fullName>
        <ecNumber evidence="2">2.7.13.3</ecNumber>
    </recommendedName>
</protein>
<evidence type="ECO:0000256" key="2">
    <source>
        <dbReference type="ARBA" id="ARBA00012438"/>
    </source>
</evidence>
<evidence type="ECO:0000259" key="10">
    <source>
        <dbReference type="PROSITE" id="PS50109"/>
    </source>
</evidence>
<keyword evidence="7" id="KW-0067">ATP-binding</keyword>
<dbReference type="PROSITE" id="PS50109">
    <property type="entry name" value="HIS_KIN"/>
    <property type="match status" value="1"/>
</dbReference>
<evidence type="ECO:0000256" key="9">
    <source>
        <dbReference type="SAM" id="Phobius"/>
    </source>
</evidence>
<keyword evidence="4 11" id="KW-0808">Transferase</keyword>
<keyword evidence="6 11" id="KW-0418">Kinase</keyword>
<gene>
    <name evidence="11" type="ORF">RM545_03800</name>
</gene>
<dbReference type="InterPro" id="IPR011495">
    <property type="entry name" value="Sig_transdc_His_kin_sub2_dim/P"/>
</dbReference>
<keyword evidence="9" id="KW-0472">Membrane</keyword>
<keyword evidence="9" id="KW-0812">Transmembrane</keyword>
<evidence type="ECO:0000256" key="1">
    <source>
        <dbReference type="ARBA" id="ARBA00000085"/>
    </source>
</evidence>
<sequence>MNRKRLQFSHFFRTLSGTPGLEIEQKIFNVSSFSISVFALVGTFINYIIGLNMAVVGLSFIGSIIAFYLFYLSRYGNKYSNQLISYYLLAIITVLGVMYFYNNGLGGTVAYLIIVLLNVFILVAPARFQYRIAGILFLFFTALLLLELNFPGWITPYSSRGEAVIDHMTTMLYSMGLTTYVIINFRNKMLQDRKEILKKNSEIQIQKMEIESRQLELQKTINELQERNAFIETLLRELSHRVKNNLQLVISILDMQIMEEEKSPEKSQVQETKNRLTALILVHQRLYGQETGVAIFMPDYIKELCESIEFFNKPLTTEGEVIAYNVEPIDLNVEKVISLGLVINEIITNSFKHAFHNAEHPHITVTFKFTGSHYHLEIEDNGSGFIYNKDNNRTGMSLIHSLTKQLGGKLTIDTKPGNGTIYFLNF</sequence>
<name>A0ABU3CHH2_9FLAO</name>
<evidence type="ECO:0000313" key="11">
    <source>
        <dbReference type="EMBL" id="MDT0645801.1"/>
    </source>
</evidence>
<feature type="transmembrane region" description="Helical" evidence="9">
    <location>
        <begin position="135"/>
        <end position="155"/>
    </location>
</feature>
<feature type="transmembrane region" description="Helical" evidence="9">
    <location>
        <begin position="167"/>
        <end position="185"/>
    </location>
</feature>
<evidence type="ECO:0000256" key="7">
    <source>
        <dbReference type="ARBA" id="ARBA00022840"/>
    </source>
</evidence>
<dbReference type="PANTHER" id="PTHR41523:SF8">
    <property type="entry name" value="ETHYLENE RESPONSE SENSOR PROTEIN"/>
    <property type="match status" value="1"/>
</dbReference>
<evidence type="ECO:0000313" key="12">
    <source>
        <dbReference type="Proteomes" id="UP001245285"/>
    </source>
</evidence>
<dbReference type="InterPro" id="IPR005467">
    <property type="entry name" value="His_kinase_dom"/>
</dbReference>
<feature type="transmembrane region" description="Helical" evidence="9">
    <location>
        <begin position="55"/>
        <end position="72"/>
    </location>
</feature>
<dbReference type="Gene3D" id="3.30.450.20">
    <property type="entry name" value="PAS domain"/>
    <property type="match status" value="1"/>
</dbReference>
<feature type="coiled-coil region" evidence="8">
    <location>
        <begin position="198"/>
        <end position="241"/>
    </location>
</feature>
<comment type="catalytic activity">
    <reaction evidence="1">
        <text>ATP + protein L-histidine = ADP + protein N-phospho-L-histidine.</text>
        <dbReference type="EC" id="2.7.13.3"/>
    </reaction>
</comment>
<dbReference type="Gene3D" id="3.30.565.10">
    <property type="entry name" value="Histidine kinase-like ATPase, C-terminal domain"/>
    <property type="match status" value="1"/>
</dbReference>
<feature type="transmembrane region" description="Helical" evidence="9">
    <location>
        <begin position="27"/>
        <end position="49"/>
    </location>
</feature>